<feature type="domain" description="Protein kinase" evidence="8">
    <location>
        <begin position="55"/>
        <end position="301"/>
    </location>
</feature>
<evidence type="ECO:0000313" key="9">
    <source>
        <dbReference type="EMBL" id="GAA0356784.1"/>
    </source>
</evidence>
<dbReference type="Gene3D" id="1.10.510.10">
    <property type="entry name" value="Transferase(Phosphotransferase) domain 1"/>
    <property type="match status" value="1"/>
</dbReference>
<keyword evidence="10" id="KW-1185">Reference proteome</keyword>
<dbReference type="Pfam" id="PF00069">
    <property type="entry name" value="Pkinase"/>
    <property type="match status" value="1"/>
</dbReference>
<dbReference type="EMBL" id="BAAABM010000047">
    <property type="protein sequence ID" value="GAA0356784.1"/>
    <property type="molecule type" value="Genomic_DNA"/>
</dbReference>
<protein>
    <recommendedName>
        <fullName evidence="8">Protein kinase domain-containing protein</fullName>
    </recommendedName>
</protein>
<comment type="caution">
    <text evidence="9">The sequence shown here is derived from an EMBL/GenBank/DDBJ whole genome shotgun (WGS) entry which is preliminary data.</text>
</comment>
<evidence type="ECO:0000256" key="7">
    <source>
        <dbReference type="SAM" id="Phobius"/>
    </source>
</evidence>
<keyword evidence="7" id="KW-0812">Transmembrane</keyword>
<keyword evidence="7" id="KW-0472">Membrane</keyword>
<dbReference type="SMART" id="SM00220">
    <property type="entry name" value="S_TKc"/>
    <property type="match status" value="1"/>
</dbReference>
<feature type="transmembrane region" description="Helical" evidence="7">
    <location>
        <begin position="722"/>
        <end position="741"/>
    </location>
</feature>
<accession>A0ABN0X738</accession>
<evidence type="ECO:0000256" key="6">
    <source>
        <dbReference type="SAM" id="MobiDB-lite"/>
    </source>
</evidence>
<evidence type="ECO:0000256" key="3">
    <source>
        <dbReference type="ARBA" id="ARBA00022741"/>
    </source>
</evidence>
<keyword evidence="4" id="KW-0418">Kinase</keyword>
<evidence type="ECO:0000256" key="4">
    <source>
        <dbReference type="ARBA" id="ARBA00022777"/>
    </source>
</evidence>
<feature type="transmembrane region" description="Helical" evidence="7">
    <location>
        <begin position="747"/>
        <end position="769"/>
    </location>
</feature>
<dbReference type="RefSeq" id="WP_252802277.1">
    <property type="nucleotide sequence ID" value="NZ_BAAABM010000047.1"/>
</dbReference>
<sequence length="790" mass="86986">MTDTERPGETRRDEFTTRRDTSVSAEGGIDHTRRDGREAGSSLVRLPADLADRFAVVGEIPAQGAESDLLHVRDLEGTDLVVKIFRRGFTADRSVWRKLPTLGSAHVVRIPETGHAEGRDYEVIEYVAEGNLRALSAPLSPAVVTEVVAQLADGLTRLHEAGIVHRDLKPENVLVRSTAPLDLAIADFGLSRVIEQSVVFASSSRTLAYAAPESLSGQVSPARDWWSLGIMVRELLTGRMPFAGMSETVVVDHLATRTIGCDDVIDPRMRLLCRGLLTRDPRRRWGGDEVARWLAGESPAVAEETSGGVHLPTARGPHGALAFSGEVFTDRRELARALVADWDTAARYFFGTMFTPVGPSEAWQALRDWLSGFDDAEGRIRLVDERLTGNDPPDVKVFWLVRWLDPTLGPVFLGLRLVSEDLAVLAALVDDPEHAEHGIAARTVRRLWEHRLLPLLDGLPEGTDLSAIDARWRGLVTGWNRYAQWLRGQLPSTVSRLPDAGFPGRDEPPKVLATMLALAARPEETRRSLSTAADRARASVHVPVSWFSWLSEQAGDDPLRLLAVVLAAPDAVLEAEAEVRRRREAEHRSAERRRRWEERERRRLDGRRAAIRRAALWTLPLAVLWFSGSWLAPQILQSAAVRSMAGTTGNSSDPTPLLLTAAGATWIVELGCEVLLAARQGAEYLPLGPWSWLAKVLRVVRRGLSGASSRMSGTARRSGPRGCGTALLVAVVPLFIIFLLIATLLSIAWLLWMTILIAVAIAHVVVTGIRMQRWQQEHRGAREKAVGGRE</sequence>
<feature type="compositionally biased region" description="Basic and acidic residues" evidence="6">
    <location>
        <begin position="1"/>
        <end position="21"/>
    </location>
</feature>
<proteinExistence type="predicted"/>
<dbReference type="PANTHER" id="PTHR24351">
    <property type="entry name" value="RIBOSOMAL PROTEIN S6 KINASE"/>
    <property type="match status" value="1"/>
</dbReference>
<keyword evidence="3" id="KW-0547">Nucleotide-binding</keyword>
<evidence type="ECO:0000256" key="1">
    <source>
        <dbReference type="ARBA" id="ARBA00022527"/>
    </source>
</evidence>
<dbReference type="SUPFAM" id="SSF56112">
    <property type="entry name" value="Protein kinase-like (PK-like)"/>
    <property type="match status" value="1"/>
</dbReference>
<dbReference type="CDD" id="cd14014">
    <property type="entry name" value="STKc_PknB_like"/>
    <property type="match status" value="1"/>
</dbReference>
<dbReference type="InterPro" id="IPR008271">
    <property type="entry name" value="Ser/Thr_kinase_AS"/>
</dbReference>
<organism evidence="9 10">
    <name type="scientific">Actinoallomurus spadix</name>
    <dbReference type="NCBI Taxonomy" id="79912"/>
    <lineage>
        <taxon>Bacteria</taxon>
        <taxon>Bacillati</taxon>
        <taxon>Actinomycetota</taxon>
        <taxon>Actinomycetes</taxon>
        <taxon>Streptosporangiales</taxon>
        <taxon>Thermomonosporaceae</taxon>
        <taxon>Actinoallomurus</taxon>
    </lineage>
</organism>
<keyword evidence="1" id="KW-0723">Serine/threonine-protein kinase</keyword>
<evidence type="ECO:0000256" key="5">
    <source>
        <dbReference type="ARBA" id="ARBA00022840"/>
    </source>
</evidence>
<feature type="region of interest" description="Disordered" evidence="6">
    <location>
        <begin position="1"/>
        <end position="40"/>
    </location>
</feature>
<keyword evidence="7" id="KW-1133">Transmembrane helix</keyword>
<dbReference type="Proteomes" id="UP001501822">
    <property type="component" value="Unassembled WGS sequence"/>
</dbReference>
<evidence type="ECO:0000259" key="8">
    <source>
        <dbReference type="PROSITE" id="PS50011"/>
    </source>
</evidence>
<gene>
    <name evidence="9" type="ORF">GCM10010151_53030</name>
</gene>
<reference evidence="9 10" key="1">
    <citation type="journal article" date="2019" name="Int. J. Syst. Evol. Microbiol.">
        <title>The Global Catalogue of Microorganisms (GCM) 10K type strain sequencing project: providing services to taxonomists for standard genome sequencing and annotation.</title>
        <authorList>
            <consortium name="The Broad Institute Genomics Platform"/>
            <consortium name="The Broad Institute Genome Sequencing Center for Infectious Disease"/>
            <person name="Wu L."/>
            <person name="Ma J."/>
        </authorList>
    </citation>
    <scope>NUCLEOTIDE SEQUENCE [LARGE SCALE GENOMIC DNA]</scope>
    <source>
        <strain evidence="9 10">JCM 3146</strain>
    </source>
</reference>
<dbReference type="PROSITE" id="PS00108">
    <property type="entry name" value="PROTEIN_KINASE_ST"/>
    <property type="match status" value="1"/>
</dbReference>
<name>A0ABN0X738_9ACTN</name>
<keyword evidence="2" id="KW-0808">Transferase</keyword>
<feature type="compositionally biased region" description="Basic and acidic residues" evidence="6">
    <location>
        <begin position="28"/>
        <end position="38"/>
    </location>
</feature>
<dbReference type="InterPro" id="IPR000719">
    <property type="entry name" value="Prot_kinase_dom"/>
</dbReference>
<dbReference type="InterPro" id="IPR011009">
    <property type="entry name" value="Kinase-like_dom_sf"/>
</dbReference>
<dbReference type="PROSITE" id="PS50011">
    <property type="entry name" value="PROTEIN_KINASE_DOM"/>
    <property type="match status" value="1"/>
</dbReference>
<keyword evidence="5" id="KW-0067">ATP-binding</keyword>
<evidence type="ECO:0000256" key="2">
    <source>
        <dbReference type="ARBA" id="ARBA00022679"/>
    </source>
</evidence>
<evidence type="ECO:0000313" key="10">
    <source>
        <dbReference type="Proteomes" id="UP001501822"/>
    </source>
</evidence>
<feature type="transmembrane region" description="Helical" evidence="7">
    <location>
        <begin position="614"/>
        <end position="636"/>
    </location>
</feature>